<name>A0ABP0UFH3_9BRYO</name>
<protein>
    <recommendedName>
        <fullName evidence="4">CST complex subunit CTC1</fullName>
    </recommendedName>
</protein>
<evidence type="ECO:0000256" key="2">
    <source>
        <dbReference type="ARBA" id="ARBA00004574"/>
    </source>
</evidence>
<keyword evidence="10" id="KW-1185">Reference proteome</keyword>
<evidence type="ECO:0000313" key="10">
    <source>
        <dbReference type="Proteomes" id="UP001497512"/>
    </source>
</evidence>
<accession>A0ABP0UFH3</accession>
<comment type="similarity">
    <text evidence="3">Belongs to the CTC1 family.</text>
</comment>
<gene>
    <name evidence="9" type="ORF">CSSPTR1EN2_LOCUS15220</name>
</gene>
<proteinExistence type="inferred from homology"/>
<evidence type="ECO:0000256" key="8">
    <source>
        <dbReference type="ARBA" id="ARBA00023242"/>
    </source>
</evidence>
<keyword evidence="8" id="KW-0539">Nucleus</keyword>
<evidence type="ECO:0000256" key="7">
    <source>
        <dbReference type="ARBA" id="ARBA00023125"/>
    </source>
</evidence>
<evidence type="ECO:0000256" key="5">
    <source>
        <dbReference type="ARBA" id="ARBA00022454"/>
    </source>
</evidence>
<dbReference type="EMBL" id="OZ019895">
    <property type="protein sequence ID" value="CAK9220151.1"/>
    <property type="molecule type" value="Genomic_DNA"/>
</dbReference>
<reference evidence="9" key="1">
    <citation type="submission" date="2024-02" db="EMBL/GenBank/DDBJ databases">
        <authorList>
            <consortium name="ELIXIR-Norway"/>
            <consortium name="Elixir Norway"/>
        </authorList>
    </citation>
    <scope>NUCLEOTIDE SEQUENCE</scope>
</reference>
<evidence type="ECO:0000256" key="4">
    <source>
        <dbReference type="ARBA" id="ARBA00016175"/>
    </source>
</evidence>
<evidence type="ECO:0000256" key="1">
    <source>
        <dbReference type="ARBA" id="ARBA00004123"/>
    </source>
</evidence>
<keyword evidence="6" id="KW-0779">Telomere</keyword>
<keyword evidence="7" id="KW-0238">DNA-binding</keyword>
<dbReference type="PANTHER" id="PTHR14865:SF2">
    <property type="entry name" value="CST COMPLEX SUBUNIT CTC1"/>
    <property type="match status" value="1"/>
</dbReference>
<dbReference type="Proteomes" id="UP001497512">
    <property type="component" value="Chromosome 3"/>
</dbReference>
<organism evidence="9 10">
    <name type="scientific">Sphagnum troendelagicum</name>
    <dbReference type="NCBI Taxonomy" id="128251"/>
    <lineage>
        <taxon>Eukaryota</taxon>
        <taxon>Viridiplantae</taxon>
        <taxon>Streptophyta</taxon>
        <taxon>Embryophyta</taxon>
        <taxon>Bryophyta</taxon>
        <taxon>Sphagnophytina</taxon>
        <taxon>Sphagnopsida</taxon>
        <taxon>Sphagnales</taxon>
        <taxon>Sphagnaceae</taxon>
        <taxon>Sphagnum</taxon>
    </lineage>
</organism>
<dbReference type="PANTHER" id="PTHR14865">
    <property type="entry name" value="CST COMPLEX SUBUNIT CTC1"/>
    <property type="match status" value="1"/>
</dbReference>
<evidence type="ECO:0000313" key="9">
    <source>
        <dbReference type="EMBL" id="CAK9220151.1"/>
    </source>
</evidence>
<evidence type="ECO:0000256" key="3">
    <source>
        <dbReference type="ARBA" id="ARBA00006332"/>
    </source>
</evidence>
<comment type="subcellular location">
    <subcellularLocation>
        <location evidence="2">Chromosome</location>
        <location evidence="2">Telomere</location>
    </subcellularLocation>
    <subcellularLocation>
        <location evidence="1">Nucleus</location>
    </subcellularLocation>
</comment>
<keyword evidence="5" id="KW-0158">Chromosome</keyword>
<dbReference type="InterPro" id="IPR042617">
    <property type="entry name" value="CTC1-like"/>
</dbReference>
<sequence>MLGDSQSEVAGRVFCTFFADIPMPGQQVELSKRAWLLLTHYNVSQLHRLRVGAMVAVRHVHIMVLDSAGEKGLLLGACFPSYVCVVLFSDLNVMPVLQQPSQNHLSKHMEHLPFASAFW</sequence>
<evidence type="ECO:0000256" key="6">
    <source>
        <dbReference type="ARBA" id="ARBA00022895"/>
    </source>
</evidence>